<evidence type="ECO:0000313" key="2">
    <source>
        <dbReference type="Proteomes" id="UP000034665"/>
    </source>
</evidence>
<dbReference type="STRING" id="1619013.UT41_C0001G0611"/>
<dbReference type="EMBL" id="LBWR01000001">
    <property type="protein sequence ID" value="KKR13067.1"/>
    <property type="molecule type" value="Genomic_DNA"/>
</dbReference>
<evidence type="ECO:0000313" key="1">
    <source>
        <dbReference type="EMBL" id="KKR13067.1"/>
    </source>
</evidence>
<proteinExistence type="predicted"/>
<organism evidence="1 2">
    <name type="scientific">Candidatus Wolfebacteria bacterium GW2011_GWC2_39_22</name>
    <dbReference type="NCBI Taxonomy" id="1619013"/>
    <lineage>
        <taxon>Bacteria</taxon>
        <taxon>Candidatus Wolfeibacteriota</taxon>
    </lineage>
</organism>
<dbReference type="AlphaFoldDB" id="A0A0G0RHC4"/>
<reference evidence="1 2" key="1">
    <citation type="journal article" date="2015" name="Nature">
        <title>rRNA introns, odd ribosomes, and small enigmatic genomes across a large radiation of phyla.</title>
        <authorList>
            <person name="Brown C.T."/>
            <person name="Hug L.A."/>
            <person name="Thomas B.C."/>
            <person name="Sharon I."/>
            <person name="Castelle C.J."/>
            <person name="Singh A."/>
            <person name="Wilkins M.J."/>
            <person name="Williams K.H."/>
            <person name="Banfield J.F."/>
        </authorList>
    </citation>
    <scope>NUCLEOTIDE SEQUENCE [LARGE SCALE GENOMIC DNA]</scope>
</reference>
<comment type="caution">
    <text evidence="1">The sequence shown here is derived from an EMBL/GenBank/DDBJ whole genome shotgun (WGS) entry which is preliminary data.</text>
</comment>
<gene>
    <name evidence="1" type="ORF">UT41_C0001G0611</name>
</gene>
<protein>
    <submittedName>
        <fullName evidence="1">Uncharacterized protein</fullName>
    </submittedName>
</protein>
<accession>A0A0G0RHC4</accession>
<name>A0A0G0RHC4_9BACT</name>
<dbReference type="Proteomes" id="UP000034665">
    <property type="component" value="Unassembled WGS sequence"/>
</dbReference>
<sequence length="100" mass="10746">MGEKYEVFGMGVQVQGGENVPFVPCKGGCVAEKGQLLFTPAAEGFPLARQNLFSYSEKDDNAFDCPPGFAVSGVDRSGEMRFTCGLAVGVSLLLYVREEK</sequence>